<reference evidence="1" key="1">
    <citation type="submission" date="2022-08" db="EMBL/GenBank/DDBJ databases">
        <title>Draft genome sequencing of Roseisolibacter agri AW1220.</title>
        <authorList>
            <person name="Tobiishi Y."/>
            <person name="Tonouchi A."/>
        </authorList>
    </citation>
    <scope>NUCLEOTIDE SEQUENCE</scope>
    <source>
        <strain evidence="1">AW1220</strain>
    </source>
</reference>
<name>A0AA37Q8R5_9BACT</name>
<gene>
    <name evidence="1" type="ORF">rosag_09090</name>
</gene>
<dbReference type="RefSeq" id="WP_284348846.1">
    <property type="nucleotide sequence ID" value="NZ_BRXS01000001.1"/>
</dbReference>
<sequence>MFASPLPPSLAASVARLTRALPIAGALTSLALAVACSDGESHAVRTARADESRPRAKAPNDVTLPGVAPVPGGYQVRAVTDGGQIVGVVSLGGDAPADTTVRPDAALARPCGATLVDRAVSHRGTFVEGAIVWLADVKSGKALSAPRRHELTLERCQLQPRVAALPAGATLNVKGRDPLSLRLRATAWPSGETRATWRMTDAGQVVPDDRVLADAGTLEVRGESLPWVRAWLLVFDQPYYAQTNAAGAFTLDSVPAGQYTLVAWHPRLGRVEQAVTVSAGQTATVPVTLGK</sequence>
<evidence type="ECO:0000313" key="1">
    <source>
        <dbReference type="EMBL" id="GLC24396.1"/>
    </source>
</evidence>
<comment type="caution">
    <text evidence="1">The sequence shown here is derived from an EMBL/GenBank/DDBJ whole genome shotgun (WGS) entry which is preliminary data.</text>
</comment>
<dbReference type="Proteomes" id="UP001161325">
    <property type="component" value="Unassembled WGS sequence"/>
</dbReference>
<accession>A0AA37Q8R5</accession>
<protein>
    <recommendedName>
        <fullName evidence="3">Carboxypeptidase regulatory-like domain-containing protein</fullName>
    </recommendedName>
</protein>
<dbReference type="GO" id="GO:0030246">
    <property type="term" value="F:carbohydrate binding"/>
    <property type="evidence" value="ECO:0007669"/>
    <property type="project" value="InterPro"/>
</dbReference>
<dbReference type="AlphaFoldDB" id="A0AA37Q8R5"/>
<evidence type="ECO:0008006" key="3">
    <source>
        <dbReference type="Google" id="ProtNLM"/>
    </source>
</evidence>
<dbReference type="InterPro" id="IPR013784">
    <property type="entry name" value="Carb-bd-like_fold"/>
</dbReference>
<evidence type="ECO:0000313" key="2">
    <source>
        <dbReference type="Proteomes" id="UP001161325"/>
    </source>
</evidence>
<dbReference type="Pfam" id="PF13620">
    <property type="entry name" value="CarboxypepD_reg"/>
    <property type="match status" value="1"/>
</dbReference>
<keyword evidence="2" id="KW-1185">Reference proteome</keyword>
<dbReference type="SUPFAM" id="SSF49452">
    <property type="entry name" value="Starch-binding domain-like"/>
    <property type="match status" value="1"/>
</dbReference>
<proteinExistence type="predicted"/>
<organism evidence="1 2">
    <name type="scientific">Roseisolibacter agri</name>
    <dbReference type="NCBI Taxonomy" id="2014610"/>
    <lineage>
        <taxon>Bacteria</taxon>
        <taxon>Pseudomonadati</taxon>
        <taxon>Gemmatimonadota</taxon>
        <taxon>Gemmatimonadia</taxon>
        <taxon>Gemmatimonadales</taxon>
        <taxon>Gemmatimonadaceae</taxon>
        <taxon>Roseisolibacter</taxon>
    </lineage>
</organism>
<dbReference type="Gene3D" id="2.60.40.1120">
    <property type="entry name" value="Carboxypeptidase-like, regulatory domain"/>
    <property type="match status" value="1"/>
</dbReference>
<dbReference type="EMBL" id="BRXS01000001">
    <property type="protein sequence ID" value="GLC24396.1"/>
    <property type="molecule type" value="Genomic_DNA"/>
</dbReference>